<organism evidence="9 10">
    <name type="scientific">Streptomyces lydicus</name>
    <dbReference type="NCBI Taxonomy" id="47763"/>
    <lineage>
        <taxon>Bacteria</taxon>
        <taxon>Bacillati</taxon>
        <taxon>Actinomycetota</taxon>
        <taxon>Actinomycetes</taxon>
        <taxon>Kitasatosporales</taxon>
        <taxon>Streptomycetaceae</taxon>
        <taxon>Streptomyces</taxon>
    </lineage>
</organism>
<dbReference type="SMART" id="SM00862">
    <property type="entry name" value="Trans_reg_C"/>
    <property type="match status" value="1"/>
</dbReference>
<feature type="compositionally biased region" description="Basic and acidic residues" evidence="7">
    <location>
        <begin position="62"/>
        <end position="72"/>
    </location>
</feature>
<feature type="DNA-binding region" description="OmpR/PhoB-type" evidence="6">
    <location>
        <begin position="98"/>
        <end position="196"/>
    </location>
</feature>
<dbReference type="Gene3D" id="3.40.50.300">
    <property type="entry name" value="P-loop containing nucleotide triphosphate hydrolases"/>
    <property type="match status" value="1"/>
</dbReference>
<dbReference type="CDD" id="cd15831">
    <property type="entry name" value="BTAD"/>
    <property type="match status" value="1"/>
</dbReference>
<dbReference type="Pfam" id="PF00931">
    <property type="entry name" value="NB-ARC"/>
    <property type="match status" value="1"/>
</dbReference>
<keyword evidence="4 6" id="KW-0238">DNA-binding</keyword>
<evidence type="ECO:0000313" key="9">
    <source>
        <dbReference type="EMBL" id="AZS76283.1"/>
    </source>
</evidence>
<dbReference type="Pfam" id="PF13424">
    <property type="entry name" value="TPR_12"/>
    <property type="match status" value="1"/>
</dbReference>
<comment type="similarity">
    <text evidence="1">Belongs to the AfsR/DnrI/RedD regulatory family.</text>
</comment>
<dbReference type="InterPro" id="IPR005158">
    <property type="entry name" value="BTAD"/>
</dbReference>
<dbReference type="Gene3D" id="1.10.10.10">
    <property type="entry name" value="Winged helix-like DNA-binding domain superfamily/Winged helix DNA-binding domain"/>
    <property type="match status" value="1"/>
</dbReference>
<dbReference type="InterPro" id="IPR051677">
    <property type="entry name" value="AfsR-DnrI-RedD_regulator"/>
</dbReference>
<dbReference type="Pfam" id="PF00486">
    <property type="entry name" value="Trans_reg_C"/>
    <property type="match status" value="1"/>
</dbReference>
<dbReference type="SUPFAM" id="SSF48452">
    <property type="entry name" value="TPR-like"/>
    <property type="match status" value="3"/>
</dbReference>
<dbReference type="EMBL" id="CP029042">
    <property type="protein sequence ID" value="AZS76283.1"/>
    <property type="molecule type" value="Genomic_DNA"/>
</dbReference>
<name>A0A3Q9KB95_9ACTN</name>
<dbReference type="Proteomes" id="UP000275579">
    <property type="component" value="Chromosome"/>
</dbReference>
<dbReference type="InterPro" id="IPR011990">
    <property type="entry name" value="TPR-like_helical_dom_sf"/>
</dbReference>
<keyword evidence="5" id="KW-0804">Transcription</keyword>
<evidence type="ECO:0000256" key="5">
    <source>
        <dbReference type="ARBA" id="ARBA00023163"/>
    </source>
</evidence>
<keyword evidence="3" id="KW-0805">Transcription regulation</keyword>
<dbReference type="PROSITE" id="PS51755">
    <property type="entry name" value="OMPR_PHOB"/>
    <property type="match status" value="1"/>
</dbReference>
<evidence type="ECO:0000256" key="2">
    <source>
        <dbReference type="ARBA" id="ARBA00023012"/>
    </source>
</evidence>
<sequence>MERAVEVLAISAQRAAATLGQTHPHARAALARLACAEFDRAQLAGDPDRIRCATDLVRAAADRQARRSDARHRPTHSPPSTTTVSRAPSLRGEPVRAADPRRTEGLHFTVLGPVLAWRGEVPLAVGSPQQRALLATLLLRRGRSATAVDLVEALWGDEPPHAALAALRTYASRIRKALGEDAEALVSEAGGYAIRPVGGRPTDLDVDRAEAYATAAERARRQGNVPYARKLLTEALELWDGEPLAGLAGPYAEQQRARLQEWRLSLLETRLELDLEAGRHTEAVSELTALTSAHPLREELRRLLMLALYRSGRHAEALAVYADVRRLLDDELGVEPSAALSDLRQRILEGRFVLDPRPFVAEEVPVGQVPVQPHQIPAAVSDFTGREPIVRQLVQQLAAQDGRGTTVASVAGIGGVGKTTLAVHVALLVRDDFPDGQLYADLQGAGQTPADPEAVLGAFLRALGPPDALIPDGVAERAAHFRSVLNGRRILILLDNARDAVQVRRLLPGNEGCAALITSRTRMIDLAGAQLFDLDVMSPDEALSLFTRIVGAERVRPERQAAMGVVGACGFLPAAIRIAASRLAARRTWTVSTLARKLADERRRLDELRAGDLAVTATFELRYGQLEPRQAHAFRLLGLTDGPDISLPAAAAVIGTDIDRAEDLFESLVDASLLESAAPGRYRFHDLVRLYARSCAERDAATPDERDEALSRLLDFYLATAAEMHALEGDRLVDHVVQPANQVGLDLNDFAAAHTWLHTEARSLLSCAQQAAKGPRLRPIADLLLLTRDLADPRANAAQYEQVCITVLNAAHESGEWAAEARAYAALSHVCILAGRLDEADDHALKAMNLAAQAHDPVVAGYAARDRGIVALMCQRYDDAERLLRQALSAAVEDRDELSEAVTCCNLSRLHQETERTDQAIQLAETAVNIYRRLGATRRLGNGMYALGLAYAQADRLDDATAQLTEALGNFRESRQRFWEGLAHVRLAETHLRAHRADTAANHAEQALAALRESGGDRFRATALTVLGKALSQTGQTGRARVCWREALHIFTSLGAPDSEHVGKLLGIHEVSLTERRSS</sequence>
<dbReference type="SMART" id="SM00028">
    <property type="entry name" value="TPR"/>
    <property type="match status" value="7"/>
</dbReference>
<protein>
    <submittedName>
        <fullName evidence="9">AfsR family transcriptional regulator</fullName>
    </submittedName>
</protein>
<dbReference type="InterPro" id="IPR016032">
    <property type="entry name" value="Sig_transdc_resp-reg_C-effctor"/>
</dbReference>
<feature type="region of interest" description="Disordered" evidence="7">
    <location>
        <begin position="62"/>
        <end position="101"/>
    </location>
</feature>
<dbReference type="GO" id="GO:0000160">
    <property type="term" value="P:phosphorelay signal transduction system"/>
    <property type="evidence" value="ECO:0007669"/>
    <property type="project" value="UniProtKB-KW"/>
</dbReference>
<dbReference type="GO" id="GO:0003677">
    <property type="term" value="F:DNA binding"/>
    <property type="evidence" value="ECO:0007669"/>
    <property type="project" value="UniProtKB-UniRule"/>
</dbReference>
<dbReference type="SUPFAM" id="SSF46894">
    <property type="entry name" value="C-terminal effector domain of the bipartite response regulators"/>
    <property type="match status" value="1"/>
</dbReference>
<dbReference type="SUPFAM" id="SSF52540">
    <property type="entry name" value="P-loop containing nucleoside triphosphate hydrolases"/>
    <property type="match status" value="1"/>
</dbReference>
<dbReference type="InterPro" id="IPR019734">
    <property type="entry name" value="TPR_rpt"/>
</dbReference>
<dbReference type="Pfam" id="PF03704">
    <property type="entry name" value="BTAD"/>
    <property type="match status" value="1"/>
</dbReference>
<dbReference type="PANTHER" id="PTHR35807">
    <property type="entry name" value="TRANSCRIPTIONAL REGULATOR REDD-RELATED"/>
    <property type="match status" value="1"/>
</dbReference>
<dbReference type="PANTHER" id="PTHR35807:SF1">
    <property type="entry name" value="TRANSCRIPTIONAL REGULATOR REDD"/>
    <property type="match status" value="1"/>
</dbReference>
<dbReference type="InterPro" id="IPR002182">
    <property type="entry name" value="NB-ARC"/>
</dbReference>
<evidence type="ECO:0000256" key="4">
    <source>
        <dbReference type="ARBA" id="ARBA00023125"/>
    </source>
</evidence>
<evidence type="ECO:0000256" key="3">
    <source>
        <dbReference type="ARBA" id="ARBA00023015"/>
    </source>
</evidence>
<dbReference type="PRINTS" id="PR00364">
    <property type="entry name" value="DISEASERSIST"/>
</dbReference>
<dbReference type="Gene3D" id="1.25.40.10">
    <property type="entry name" value="Tetratricopeptide repeat domain"/>
    <property type="match status" value="3"/>
</dbReference>
<dbReference type="GO" id="GO:0043531">
    <property type="term" value="F:ADP binding"/>
    <property type="evidence" value="ECO:0007669"/>
    <property type="project" value="InterPro"/>
</dbReference>
<evidence type="ECO:0000259" key="8">
    <source>
        <dbReference type="PROSITE" id="PS51755"/>
    </source>
</evidence>
<gene>
    <name evidence="9" type="ORF">DDE74_04965</name>
</gene>
<feature type="domain" description="OmpR/PhoB-type" evidence="8">
    <location>
        <begin position="98"/>
        <end position="196"/>
    </location>
</feature>
<evidence type="ECO:0000256" key="7">
    <source>
        <dbReference type="SAM" id="MobiDB-lite"/>
    </source>
</evidence>
<dbReference type="InterPro" id="IPR001867">
    <property type="entry name" value="OmpR/PhoB-type_DNA-bd"/>
</dbReference>
<dbReference type="AlphaFoldDB" id="A0A3Q9KB95"/>
<reference evidence="9 10" key="1">
    <citation type="submission" date="2018-04" db="EMBL/GenBank/DDBJ databases">
        <title>Complete genome sequences of Streptomyces lydicus strain WYEC and characterization of antagonistic properties of biological control agents.</title>
        <authorList>
            <person name="Mariita R.M."/>
            <person name="Sello J.K."/>
        </authorList>
    </citation>
    <scope>NUCLEOTIDE SEQUENCE [LARGE SCALE GENOMIC DNA]</scope>
    <source>
        <strain evidence="9 10">WYEC 108</strain>
    </source>
</reference>
<evidence type="ECO:0000256" key="1">
    <source>
        <dbReference type="ARBA" id="ARBA00005820"/>
    </source>
</evidence>
<dbReference type="InterPro" id="IPR027417">
    <property type="entry name" value="P-loop_NTPase"/>
</dbReference>
<proteinExistence type="inferred from homology"/>
<evidence type="ECO:0000313" key="10">
    <source>
        <dbReference type="Proteomes" id="UP000275579"/>
    </source>
</evidence>
<accession>A0A3Q9KB95</accession>
<evidence type="ECO:0000256" key="6">
    <source>
        <dbReference type="PROSITE-ProRule" id="PRU01091"/>
    </source>
</evidence>
<dbReference type="SMART" id="SM01043">
    <property type="entry name" value="BTAD"/>
    <property type="match status" value="1"/>
</dbReference>
<dbReference type="GO" id="GO:0006355">
    <property type="term" value="P:regulation of DNA-templated transcription"/>
    <property type="evidence" value="ECO:0007669"/>
    <property type="project" value="InterPro"/>
</dbReference>
<dbReference type="InterPro" id="IPR036388">
    <property type="entry name" value="WH-like_DNA-bd_sf"/>
</dbReference>
<keyword evidence="2" id="KW-0902">Two-component regulatory system</keyword>